<dbReference type="GO" id="GO:0006298">
    <property type="term" value="P:mismatch repair"/>
    <property type="evidence" value="ECO:0007669"/>
    <property type="project" value="InterPro"/>
</dbReference>
<dbReference type="SUPFAM" id="SSF53150">
    <property type="entry name" value="DNA repair protein MutS, domain II"/>
    <property type="match status" value="1"/>
</dbReference>
<dbReference type="InterPro" id="IPR016151">
    <property type="entry name" value="DNA_mismatch_repair_MutS_N"/>
</dbReference>
<dbReference type="InterPro" id="IPR007695">
    <property type="entry name" value="DNA_mismatch_repair_MutS-lik_N"/>
</dbReference>
<dbReference type="GO" id="GO:0005524">
    <property type="term" value="F:ATP binding"/>
    <property type="evidence" value="ECO:0007669"/>
    <property type="project" value="UniProtKB-KW"/>
</dbReference>
<dbReference type="InterPro" id="IPR007696">
    <property type="entry name" value="DNA_mismatch_repair_MutS_core"/>
</dbReference>
<dbReference type="InterPro" id="IPR036678">
    <property type="entry name" value="MutS_con_dom_sf"/>
</dbReference>
<evidence type="ECO:0000256" key="1">
    <source>
        <dbReference type="ARBA" id="ARBA00006271"/>
    </source>
</evidence>
<protein>
    <submittedName>
        <fullName evidence="9">DNA mismatch repair ATPase MutS</fullName>
    </submittedName>
</protein>
<dbReference type="InterPro" id="IPR000432">
    <property type="entry name" value="DNA_mismatch_repair_MutS_C"/>
</dbReference>
<evidence type="ECO:0000256" key="4">
    <source>
        <dbReference type="ARBA" id="ARBA00022840"/>
    </source>
</evidence>
<dbReference type="InterPro" id="IPR045076">
    <property type="entry name" value="MutS"/>
</dbReference>
<keyword evidence="5" id="KW-0238">DNA-binding</keyword>
<dbReference type="Gene3D" id="3.40.1170.10">
    <property type="entry name" value="DNA repair protein MutS, domain I"/>
    <property type="match status" value="1"/>
</dbReference>
<organism evidence="9">
    <name type="scientific">Klosneuvirus KNV1</name>
    <dbReference type="NCBI Taxonomy" id="1977640"/>
    <lineage>
        <taxon>Viruses</taxon>
        <taxon>Varidnaviria</taxon>
        <taxon>Bamfordvirae</taxon>
        <taxon>Nucleocytoviricota</taxon>
        <taxon>Megaviricetes</taxon>
        <taxon>Imitervirales</taxon>
        <taxon>Mimiviridae</taxon>
        <taxon>Klosneuvirinae</taxon>
        <taxon>Klosneuvirus</taxon>
    </lineage>
</organism>
<evidence type="ECO:0000256" key="3">
    <source>
        <dbReference type="ARBA" id="ARBA00022763"/>
    </source>
</evidence>
<dbReference type="SUPFAM" id="SSF52540">
    <property type="entry name" value="P-loop containing nucleoside triphosphate hydrolases"/>
    <property type="match status" value="1"/>
</dbReference>
<gene>
    <name evidence="9" type="ORF">Klosneuvirus_2_196</name>
</gene>
<keyword evidence="2" id="KW-0547">Nucleotide-binding</keyword>
<dbReference type="SUPFAM" id="SSF48334">
    <property type="entry name" value="DNA repair protein MutS, domain III"/>
    <property type="match status" value="1"/>
</dbReference>
<accession>A0A1V0SJ67</accession>
<dbReference type="Gene3D" id="3.40.50.300">
    <property type="entry name" value="P-loop containing nucleotide triphosphate hydrolases"/>
    <property type="match status" value="1"/>
</dbReference>
<proteinExistence type="inferred from homology"/>
<dbReference type="SMART" id="SM00533">
    <property type="entry name" value="MUTSd"/>
    <property type="match status" value="1"/>
</dbReference>
<feature type="domain" description="DNA mismatch repair proteins mutS family" evidence="8">
    <location>
        <begin position="683"/>
        <end position="873"/>
    </location>
</feature>
<reference evidence="9" key="1">
    <citation type="journal article" date="2017" name="Science">
        <title>Giant viruses with an expanded complement of translation system components.</title>
        <authorList>
            <person name="Schulz F."/>
            <person name="Yutin N."/>
            <person name="Ivanova N.N."/>
            <person name="Ortega D.R."/>
            <person name="Lee T.K."/>
            <person name="Vierheilig J."/>
            <person name="Daims H."/>
            <person name="Horn M."/>
            <person name="Wagner M."/>
            <person name="Jensen G.J."/>
            <person name="Kyrpides N.C."/>
            <person name="Koonin E.V."/>
            <person name="Woyke T."/>
        </authorList>
    </citation>
    <scope>NUCLEOTIDE SEQUENCE</scope>
    <source>
        <strain evidence="9">KNV1</strain>
    </source>
</reference>
<evidence type="ECO:0000259" key="7">
    <source>
        <dbReference type="SMART" id="SM00533"/>
    </source>
</evidence>
<dbReference type="InterPro" id="IPR017261">
    <property type="entry name" value="DNA_mismatch_repair_MutS/MSH"/>
</dbReference>
<evidence type="ECO:0000313" key="9">
    <source>
        <dbReference type="EMBL" id="ARF11760.1"/>
    </source>
</evidence>
<name>A0A1V0SJ67_9VIRU</name>
<dbReference type="EMBL" id="KY684109">
    <property type="protein sequence ID" value="ARF11760.1"/>
    <property type="molecule type" value="Genomic_DNA"/>
</dbReference>
<keyword evidence="3" id="KW-0227">DNA damage</keyword>
<keyword evidence="4" id="KW-0067">ATP-binding</keyword>
<sequence length="988" mass="114001">MSKNIVTEYFFYYDKYVKIYGKIAIFMQVGSFYELYETDDKSCELTKIAEITNLAKAKRKEQYQSSPLYMMGFTTPALDKFLKMLIDEYYTVVVIEQLTPPPAVKRGITGIYSPGTYITGNNTYESSKIVSLYFEDEKKLGIDDYLTCVGMSSVDLSTGEVLVYEVCSTTQDNKYALDETYRFVLSQKPRELIIYRKELEGKSISKDSLLSYLELDDQNVHYSTNINKTFLKINYQNEFFGKIYKDHHMSTPIEYIEMEMMSYSRVSLVVLYDFVHKHNETFINNLYKPEIFRNNKHLILGNNAIYQLGILENNTLESNRKSKIKSLFDVINHTSTSMGKRLLKNTICEPLNDIDEINSRYNCIEEQLQNNLYIELESHLGGVLDIQRLSRKICLSIMHPYELANLITSLTNIIPIYNLIKNTKHNNKYNISEESFKTLELFLTGCKKTFDIEKLKEQNLNDMSETVFNSKIYPQIDELQDKLANNIQSMEEICNVLETYINDTNKFAKETGKITLQKNNKDGYYLKLSKRRANIFKNNIKDLEIIKINDNLSINPKHLEYDEKNKNDTKIFFKDFNNKSTDTITLKEKLIDLVTKKYKDLMSGYGQKYKEMFKDINKCIAMIDFLKSCAKTAKMYNYCKPQIVPQENKGYIDAKKMRHPIIERIRTDIEYIPHDIKLGIDEMDGIILFGLNSAGKSSLMKSIGLNLIMAQCGMFVSSESFKYSLYDSVLARISGNDNIFKNQSSFQVEMTELDSILKRAGSKTLVIGDEICRGTEHDSAVAIVAATIIRLSQSKSSFIFATHLHEIPNIKKIKKLTNIKICHLSVDYDDKTDNLIFNRELQPGPGSSDYGLTVAKYIIKDKEFISLAQKIKNKFKGIIDKILPTKTSKYNSDLYIDKCQICGKQNNELDDKIGKLDTHHILNQKDCKEGFSLEKTHIQKDAKSNLVVLCKLCHHKVHHGQMEITGYNDTAKGRIINYKLINSKSKLN</sequence>
<dbReference type="Gene3D" id="1.10.1420.10">
    <property type="match status" value="1"/>
</dbReference>
<evidence type="ECO:0000256" key="2">
    <source>
        <dbReference type="ARBA" id="ARBA00022741"/>
    </source>
</evidence>
<dbReference type="GO" id="GO:0030983">
    <property type="term" value="F:mismatched DNA binding"/>
    <property type="evidence" value="ECO:0007669"/>
    <property type="project" value="InterPro"/>
</dbReference>
<keyword evidence="6" id="KW-0234">DNA repair</keyword>
<dbReference type="Pfam" id="PF05192">
    <property type="entry name" value="MutS_III"/>
    <property type="match status" value="1"/>
</dbReference>
<feature type="domain" description="DNA mismatch repair protein MutS core" evidence="7">
    <location>
        <begin position="322"/>
        <end position="665"/>
    </location>
</feature>
<dbReference type="PANTHER" id="PTHR11361:SF34">
    <property type="entry name" value="DNA MISMATCH REPAIR PROTEIN MSH1, MITOCHONDRIAL"/>
    <property type="match status" value="1"/>
</dbReference>
<evidence type="ECO:0000259" key="8">
    <source>
        <dbReference type="SMART" id="SM00534"/>
    </source>
</evidence>
<dbReference type="PIRSF" id="PIRSF037677">
    <property type="entry name" value="DNA_mis_repair_Msh6"/>
    <property type="match status" value="1"/>
</dbReference>
<dbReference type="CDD" id="cd00085">
    <property type="entry name" value="HNHc"/>
    <property type="match status" value="1"/>
</dbReference>
<dbReference type="Pfam" id="PF00488">
    <property type="entry name" value="MutS_V"/>
    <property type="match status" value="1"/>
</dbReference>
<dbReference type="PANTHER" id="PTHR11361">
    <property type="entry name" value="DNA MISMATCH REPAIR PROTEIN MUTS FAMILY MEMBER"/>
    <property type="match status" value="1"/>
</dbReference>
<evidence type="ECO:0000256" key="5">
    <source>
        <dbReference type="ARBA" id="ARBA00023125"/>
    </source>
</evidence>
<dbReference type="Pfam" id="PF01624">
    <property type="entry name" value="MutS_I"/>
    <property type="match status" value="1"/>
</dbReference>
<comment type="similarity">
    <text evidence="1">Belongs to the DNA mismatch repair MutS family.</text>
</comment>
<dbReference type="SUPFAM" id="SSF55271">
    <property type="entry name" value="DNA repair protein MutS, domain I"/>
    <property type="match status" value="1"/>
</dbReference>
<dbReference type="GO" id="GO:0140664">
    <property type="term" value="F:ATP-dependent DNA damage sensor activity"/>
    <property type="evidence" value="ECO:0007669"/>
    <property type="project" value="InterPro"/>
</dbReference>
<dbReference type="SMART" id="SM00534">
    <property type="entry name" value="MUTSac"/>
    <property type="match status" value="1"/>
</dbReference>
<evidence type="ECO:0000256" key="6">
    <source>
        <dbReference type="ARBA" id="ARBA00023204"/>
    </source>
</evidence>
<dbReference type="InterPro" id="IPR003615">
    <property type="entry name" value="HNH_nuc"/>
</dbReference>
<dbReference type="InterPro" id="IPR036187">
    <property type="entry name" value="DNA_mismatch_repair_MutS_sf"/>
</dbReference>
<dbReference type="InterPro" id="IPR027417">
    <property type="entry name" value="P-loop_NTPase"/>
</dbReference>